<evidence type="ECO:0000313" key="4">
    <source>
        <dbReference type="Proteomes" id="UP000275267"/>
    </source>
</evidence>
<dbReference type="OrthoDB" id="678657at2759"/>
<dbReference type="AlphaFoldDB" id="A0A3L6PP73"/>
<evidence type="ECO:0000313" key="3">
    <source>
        <dbReference type="EMBL" id="RLM61641.1"/>
    </source>
</evidence>
<feature type="domain" description="Disease resistance R13L4/SHOC-2-like LRR" evidence="2">
    <location>
        <begin position="11"/>
        <end position="204"/>
    </location>
</feature>
<keyword evidence="1" id="KW-0677">Repeat</keyword>
<dbReference type="SUPFAM" id="SSF52047">
    <property type="entry name" value="RNI-like"/>
    <property type="match status" value="1"/>
</dbReference>
<reference evidence="4" key="1">
    <citation type="journal article" date="2019" name="Nat. Commun.">
        <title>The genome of broomcorn millet.</title>
        <authorList>
            <person name="Zou C."/>
            <person name="Miki D."/>
            <person name="Li D."/>
            <person name="Tang Q."/>
            <person name="Xiao L."/>
            <person name="Rajput S."/>
            <person name="Deng P."/>
            <person name="Jia W."/>
            <person name="Huang R."/>
            <person name="Zhang M."/>
            <person name="Sun Y."/>
            <person name="Hu J."/>
            <person name="Fu X."/>
            <person name="Schnable P.S."/>
            <person name="Li F."/>
            <person name="Zhang H."/>
            <person name="Feng B."/>
            <person name="Zhu X."/>
            <person name="Liu R."/>
            <person name="Schnable J.C."/>
            <person name="Zhu J.-K."/>
            <person name="Zhang H."/>
        </authorList>
    </citation>
    <scope>NUCLEOTIDE SEQUENCE [LARGE SCALE GENOMIC DNA]</scope>
</reference>
<accession>A0A3L6PP73</accession>
<dbReference type="InterPro" id="IPR032675">
    <property type="entry name" value="LRR_dom_sf"/>
</dbReference>
<dbReference type="PANTHER" id="PTHR47186">
    <property type="entry name" value="LEUCINE-RICH REPEAT-CONTAINING PROTEIN 57"/>
    <property type="match status" value="1"/>
</dbReference>
<protein>
    <submittedName>
        <fullName evidence="3">NB-ARC domain containing protein, expressed</fullName>
    </submittedName>
</protein>
<dbReference type="Proteomes" id="UP000275267">
    <property type="component" value="Unassembled WGS sequence"/>
</dbReference>
<organism evidence="3 4">
    <name type="scientific">Panicum miliaceum</name>
    <name type="common">Proso millet</name>
    <name type="synonym">Broomcorn millet</name>
    <dbReference type="NCBI Taxonomy" id="4540"/>
    <lineage>
        <taxon>Eukaryota</taxon>
        <taxon>Viridiplantae</taxon>
        <taxon>Streptophyta</taxon>
        <taxon>Embryophyta</taxon>
        <taxon>Tracheophyta</taxon>
        <taxon>Spermatophyta</taxon>
        <taxon>Magnoliopsida</taxon>
        <taxon>Liliopsida</taxon>
        <taxon>Poales</taxon>
        <taxon>Poaceae</taxon>
        <taxon>PACMAD clade</taxon>
        <taxon>Panicoideae</taxon>
        <taxon>Panicodae</taxon>
        <taxon>Paniceae</taxon>
        <taxon>Panicinae</taxon>
        <taxon>Panicum</taxon>
        <taxon>Panicum sect. Panicum</taxon>
    </lineage>
</organism>
<evidence type="ECO:0000256" key="1">
    <source>
        <dbReference type="ARBA" id="ARBA00022737"/>
    </source>
</evidence>
<name>A0A3L6PP73_PANMI</name>
<dbReference type="InterPro" id="IPR055414">
    <property type="entry name" value="LRR_R13L4/SHOC2-like"/>
</dbReference>
<dbReference type="STRING" id="4540.A0A3L6PP73"/>
<dbReference type="Pfam" id="PF23598">
    <property type="entry name" value="LRR_14"/>
    <property type="match status" value="1"/>
</dbReference>
<comment type="caution">
    <text evidence="3">The sequence shown here is derived from an EMBL/GenBank/DDBJ whole genome shotgun (WGS) entry which is preliminary data.</text>
</comment>
<gene>
    <name evidence="3" type="ORF">C2845_PM14G00410</name>
</gene>
<dbReference type="PANTHER" id="PTHR47186:SF3">
    <property type="entry name" value="OS09G0267800 PROTEIN"/>
    <property type="match status" value="1"/>
</dbReference>
<dbReference type="Gene3D" id="3.80.10.10">
    <property type="entry name" value="Ribonuclease Inhibitor"/>
    <property type="match status" value="1"/>
</dbReference>
<sequence>MAMTVTRQVSQVRSLAVFGASKWVPPLLEFKFLRVLFLEFFLREMIIDLTGINQLPQLRYLKVECKECLLDGDIPSQLSIMLPGQIRRLQYLETLELPWVSECSIPSLSGVVDLPRLSHLVLRQHKGGLPDGIGKVKSLRTLHGFNLPGSSLENIDGLGELTSLTDLSLHCGKGHPKSTTSPGWMAALSCSLEKLSNLRGLSVSRMSCLAFGAGAMPRLRRLLVGLDPLEWDEATPAGLEHLTRLEEIRVLTASSPAATAAGSESMKVDRSALVKGMFQETNIRMIYCPESPR</sequence>
<dbReference type="EMBL" id="PQIB02000016">
    <property type="protein sequence ID" value="RLM61641.1"/>
    <property type="molecule type" value="Genomic_DNA"/>
</dbReference>
<evidence type="ECO:0000259" key="2">
    <source>
        <dbReference type="Pfam" id="PF23598"/>
    </source>
</evidence>
<keyword evidence="4" id="KW-1185">Reference proteome</keyword>
<proteinExistence type="predicted"/>